<sequence length="54" mass="6252">MKEFELIAELREDVGKGASRRLRRDGKLPGIVYGTGKNVNMIMFNHNEIMHHLE</sequence>
<organism evidence="4">
    <name type="scientific">marine metagenome</name>
    <dbReference type="NCBI Taxonomy" id="408172"/>
    <lineage>
        <taxon>unclassified sequences</taxon>
        <taxon>metagenomes</taxon>
        <taxon>ecological metagenomes</taxon>
    </lineage>
</organism>
<dbReference type="EMBL" id="UINC01042000">
    <property type="protein sequence ID" value="SVB44035.1"/>
    <property type="molecule type" value="Genomic_DNA"/>
</dbReference>
<dbReference type="InterPro" id="IPR011035">
    <property type="entry name" value="Ribosomal_bL25/Gln-tRNA_synth"/>
</dbReference>
<dbReference type="Pfam" id="PF01386">
    <property type="entry name" value="Ribosomal_L25p"/>
    <property type="match status" value="1"/>
</dbReference>
<proteinExistence type="predicted"/>
<name>A0A382E0P2_9ZZZZ</name>
<accession>A0A382E0P2</accession>
<dbReference type="CDD" id="cd00495">
    <property type="entry name" value="Ribosomal_L25_TL5_CTC"/>
    <property type="match status" value="1"/>
</dbReference>
<feature type="non-terminal residue" evidence="4">
    <location>
        <position position="54"/>
    </location>
</feature>
<evidence type="ECO:0000256" key="2">
    <source>
        <dbReference type="ARBA" id="ARBA00023274"/>
    </source>
</evidence>
<dbReference type="SUPFAM" id="SSF50715">
    <property type="entry name" value="Ribosomal protein L25-like"/>
    <property type="match status" value="1"/>
</dbReference>
<protein>
    <recommendedName>
        <fullName evidence="3">Large ribosomal subunit protein bL25 L25 domain-containing protein</fullName>
    </recommendedName>
</protein>
<keyword evidence="2" id="KW-0687">Ribonucleoprotein</keyword>
<reference evidence="4" key="1">
    <citation type="submission" date="2018-05" db="EMBL/GenBank/DDBJ databases">
        <authorList>
            <person name="Lanie J.A."/>
            <person name="Ng W.-L."/>
            <person name="Kazmierczak K.M."/>
            <person name="Andrzejewski T.M."/>
            <person name="Davidsen T.M."/>
            <person name="Wayne K.J."/>
            <person name="Tettelin H."/>
            <person name="Glass J.I."/>
            <person name="Rusch D."/>
            <person name="Podicherti R."/>
            <person name="Tsui H.-C.T."/>
            <person name="Winkler M.E."/>
        </authorList>
    </citation>
    <scope>NUCLEOTIDE SEQUENCE</scope>
</reference>
<dbReference type="GO" id="GO:0003735">
    <property type="term" value="F:structural constituent of ribosome"/>
    <property type="evidence" value="ECO:0007669"/>
    <property type="project" value="InterPro"/>
</dbReference>
<dbReference type="GO" id="GO:0005840">
    <property type="term" value="C:ribosome"/>
    <property type="evidence" value="ECO:0007669"/>
    <property type="project" value="UniProtKB-KW"/>
</dbReference>
<evidence type="ECO:0000313" key="4">
    <source>
        <dbReference type="EMBL" id="SVB44035.1"/>
    </source>
</evidence>
<gene>
    <name evidence="4" type="ORF">METZ01_LOCUS196889</name>
</gene>
<dbReference type="Gene3D" id="2.40.240.10">
    <property type="entry name" value="Ribosomal Protein L25, Chain P"/>
    <property type="match status" value="1"/>
</dbReference>
<keyword evidence="1" id="KW-0689">Ribosomal protein</keyword>
<dbReference type="InterPro" id="IPR020056">
    <property type="entry name" value="Rbsml_bL25/Gln-tRNA_synth_N"/>
</dbReference>
<evidence type="ECO:0000259" key="3">
    <source>
        <dbReference type="Pfam" id="PF01386"/>
    </source>
</evidence>
<evidence type="ECO:0000256" key="1">
    <source>
        <dbReference type="ARBA" id="ARBA00022980"/>
    </source>
</evidence>
<dbReference type="GO" id="GO:0006412">
    <property type="term" value="P:translation"/>
    <property type="evidence" value="ECO:0007669"/>
    <property type="project" value="InterPro"/>
</dbReference>
<feature type="domain" description="Large ribosomal subunit protein bL25 L25" evidence="3">
    <location>
        <begin position="7"/>
        <end position="53"/>
    </location>
</feature>
<dbReference type="InterPro" id="IPR029751">
    <property type="entry name" value="Ribosomal_L25_dom"/>
</dbReference>
<dbReference type="GO" id="GO:1990904">
    <property type="term" value="C:ribonucleoprotein complex"/>
    <property type="evidence" value="ECO:0007669"/>
    <property type="project" value="UniProtKB-KW"/>
</dbReference>
<dbReference type="AlphaFoldDB" id="A0A382E0P2"/>